<organism evidence="4 5">
    <name type="scientific">Dactylosporangium roseum</name>
    <dbReference type="NCBI Taxonomy" id="47989"/>
    <lineage>
        <taxon>Bacteria</taxon>
        <taxon>Bacillati</taxon>
        <taxon>Actinomycetota</taxon>
        <taxon>Actinomycetes</taxon>
        <taxon>Micromonosporales</taxon>
        <taxon>Micromonosporaceae</taxon>
        <taxon>Dactylosporangium</taxon>
    </lineage>
</organism>
<feature type="domain" description="Acyl-CoA dehydrogenase/oxidase N-terminal" evidence="2">
    <location>
        <begin position="25"/>
        <end position="107"/>
    </location>
</feature>
<feature type="domain" description="Acyl-CoA dehydrogenase C-terminal" evidence="3">
    <location>
        <begin position="237"/>
        <end position="358"/>
    </location>
</feature>
<dbReference type="InterPro" id="IPR046373">
    <property type="entry name" value="Acyl-CoA_Oxase/DH_mid-dom_sf"/>
</dbReference>
<dbReference type="RefSeq" id="WP_260728767.1">
    <property type="nucleotide sequence ID" value="NZ_BAAABS010000004.1"/>
</dbReference>
<dbReference type="Gene3D" id="2.40.110.10">
    <property type="entry name" value="Butyryl-CoA Dehydrogenase, subunit A, domain 2"/>
    <property type="match status" value="1"/>
</dbReference>
<dbReference type="InterPro" id="IPR037069">
    <property type="entry name" value="AcylCoA_DH/ox_N_sf"/>
</dbReference>
<evidence type="ECO:0000313" key="4">
    <source>
        <dbReference type="EMBL" id="UWZ39364.1"/>
    </source>
</evidence>
<name>A0ABY5ZCI0_9ACTN</name>
<evidence type="ECO:0000259" key="2">
    <source>
        <dbReference type="Pfam" id="PF02771"/>
    </source>
</evidence>
<dbReference type="PANTHER" id="PTHR43884">
    <property type="entry name" value="ACYL-COA DEHYDROGENASE"/>
    <property type="match status" value="1"/>
</dbReference>
<dbReference type="InterPro" id="IPR013786">
    <property type="entry name" value="AcylCoA_DH/ox_N"/>
</dbReference>
<dbReference type="SUPFAM" id="SSF47203">
    <property type="entry name" value="Acyl-CoA dehydrogenase C-terminal domain-like"/>
    <property type="match status" value="1"/>
</dbReference>
<dbReference type="GO" id="GO:0016787">
    <property type="term" value="F:hydrolase activity"/>
    <property type="evidence" value="ECO:0007669"/>
    <property type="project" value="UniProtKB-KW"/>
</dbReference>
<dbReference type="InterPro" id="IPR036250">
    <property type="entry name" value="AcylCo_DH-like_C"/>
</dbReference>
<keyword evidence="4" id="KW-0378">Hydrolase</keyword>
<proteinExistence type="predicted"/>
<dbReference type="InterPro" id="IPR013107">
    <property type="entry name" value="Acyl-CoA_DH_C"/>
</dbReference>
<dbReference type="PANTHER" id="PTHR43884:SF12">
    <property type="entry name" value="ISOVALERYL-COA DEHYDROGENASE, MITOCHONDRIAL-RELATED"/>
    <property type="match status" value="1"/>
</dbReference>
<gene>
    <name evidence="4" type="ORF">Drose_14670</name>
</gene>
<dbReference type="Proteomes" id="UP001058271">
    <property type="component" value="Chromosome"/>
</dbReference>
<dbReference type="Gene3D" id="1.20.140.10">
    <property type="entry name" value="Butyryl-CoA Dehydrogenase, subunit A, domain 3"/>
    <property type="match status" value="1"/>
</dbReference>
<evidence type="ECO:0000256" key="1">
    <source>
        <dbReference type="ARBA" id="ARBA00023002"/>
    </source>
</evidence>
<evidence type="ECO:0000259" key="3">
    <source>
        <dbReference type="Pfam" id="PF08028"/>
    </source>
</evidence>
<reference evidence="4" key="1">
    <citation type="submission" date="2021-04" db="EMBL/GenBank/DDBJ databases">
        <title>Biosynthetic gene clusters of Dactylosporangioum roseum.</title>
        <authorList>
            <person name="Hartkoorn R.C."/>
            <person name="Beaudoing E."/>
            <person name="Hot D."/>
            <person name="Moureu S."/>
        </authorList>
    </citation>
    <scope>NUCLEOTIDE SEQUENCE</scope>
    <source>
        <strain evidence="4">NRRL B-16295</strain>
    </source>
</reference>
<accession>A0ABY5ZCI0</accession>
<evidence type="ECO:0000313" key="5">
    <source>
        <dbReference type="Proteomes" id="UP001058271"/>
    </source>
</evidence>
<dbReference type="SUPFAM" id="SSF56645">
    <property type="entry name" value="Acyl-CoA dehydrogenase NM domain-like"/>
    <property type="match status" value="1"/>
</dbReference>
<protein>
    <submittedName>
        <fullName evidence="4">Hydrolase</fullName>
    </submittedName>
</protein>
<dbReference type="Gene3D" id="1.10.540.10">
    <property type="entry name" value="Acyl-CoA dehydrogenase/oxidase, N-terminal domain"/>
    <property type="match status" value="1"/>
</dbReference>
<sequence length="378" mass="40422">MAEVIEQSRTPATSLDVKALGELAAARAHQADRDRRLSDEVFDGIRAAGFPRHFVAARWGGREGGFAECLEAVEALSRRDASTGWCAALSATLGRMAAYLPEPGQRQVWAEGPDTFVVGALVPSGQAVPDGEGWLLSGRWPYVSGVHAADCALLSCIVPLADGRREPRFLLVPRAAYRVEQTWDTVGMRGTGSETVVLDPTFVPTEHSFPHADLVAGRRSPGVSACLNVPLRSVSGLTFAAPILGAVRGALDEWSAAVLRKRADPDATTALVLARSAGEADAAELLLTRVARDADLGLVHDEWAVARAQRDQVLAVELLLDAVNRLQRTAGTGGQSLTGQLQRFWRDANTAAGHAVLQWEPAARRFAEAEFGRLAETP</sequence>
<keyword evidence="5" id="KW-1185">Reference proteome</keyword>
<dbReference type="EMBL" id="CP073721">
    <property type="protein sequence ID" value="UWZ39364.1"/>
    <property type="molecule type" value="Genomic_DNA"/>
</dbReference>
<dbReference type="Pfam" id="PF08028">
    <property type="entry name" value="Acyl-CoA_dh_2"/>
    <property type="match status" value="1"/>
</dbReference>
<dbReference type="InterPro" id="IPR009100">
    <property type="entry name" value="AcylCoA_DH/oxidase_NM_dom_sf"/>
</dbReference>
<keyword evidence="1" id="KW-0560">Oxidoreductase</keyword>
<dbReference type="Pfam" id="PF02771">
    <property type="entry name" value="Acyl-CoA_dh_N"/>
    <property type="match status" value="1"/>
</dbReference>
<dbReference type="PIRSF" id="PIRSF016578">
    <property type="entry name" value="HsaA"/>
    <property type="match status" value="1"/>
</dbReference>